<dbReference type="InterPro" id="IPR035892">
    <property type="entry name" value="C2_domain_sf"/>
</dbReference>
<dbReference type="SMART" id="SM00239">
    <property type="entry name" value="C2"/>
    <property type="match status" value="1"/>
</dbReference>
<dbReference type="SUPFAM" id="SSF49758">
    <property type="entry name" value="Calpain large subunit, middle domain (domain III)"/>
    <property type="match status" value="1"/>
</dbReference>
<dbReference type="FunFam" id="2.60.40.150:FF:000173">
    <property type="entry name" value="Calpain 5b"/>
    <property type="match status" value="1"/>
</dbReference>
<dbReference type="MEROPS" id="C02.011"/>
<dbReference type="Pfam" id="PF00168">
    <property type="entry name" value="C2"/>
    <property type="match status" value="1"/>
</dbReference>
<proteinExistence type="inferred from homology"/>
<dbReference type="KEGG" id="tng:GSTEN00005743G001"/>
<dbReference type="FunFam" id="3.90.70.10:FF:000027">
    <property type="entry name" value="Calpain 5"/>
    <property type="match status" value="1"/>
</dbReference>
<dbReference type="SUPFAM" id="SSF49562">
    <property type="entry name" value="C2 domain (Calcium/lipid-binding domain, CaLB)"/>
    <property type="match status" value="1"/>
</dbReference>
<protein>
    <submittedName>
        <fullName evidence="10">Chromosome undetermined SCAF8104, whole genome shotgun sequence</fullName>
    </submittedName>
</protein>
<dbReference type="Gene3D" id="2.60.40.150">
    <property type="entry name" value="C2 domain"/>
    <property type="match status" value="1"/>
</dbReference>
<feature type="active site" evidence="6">
    <location>
        <position position="81"/>
    </location>
</feature>
<dbReference type="InterPro" id="IPR033883">
    <property type="entry name" value="C2_III"/>
</dbReference>
<dbReference type="CDD" id="cd00044">
    <property type="entry name" value="CysPc"/>
    <property type="match status" value="1"/>
</dbReference>
<dbReference type="PROSITE" id="PS50004">
    <property type="entry name" value="C2"/>
    <property type="match status" value="1"/>
</dbReference>
<dbReference type="Pfam" id="PF01067">
    <property type="entry name" value="Calpain_III"/>
    <property type="match status" value="1"/>
</dbReference>
<keyword evidence="3 6" id="KW-0378">Hydrolase</keyword>
<dbReference type="Pfam" id="PF00648">
    <property type="entry name" value="Peptidase_C2"/>
    <property type="match status" value="2"/>
</dbReference>
<dbReference type="PRINTS" id="PR00704">
    <property type="entry name" value="CALPAIN"/>
</dbReference>
<dbReference type="GO" id="GO:0005737">
    <property type="term" value="C:cytoplasm"/>
    <property type="evidence" value="ECO:0007669"/>
    <property type="project" value="TreeGrafter"/>
</dbReference>
<sequence>MFSSVRAFEGQHYSALKRQCLQSGVLFEDPCFAATDDSLFHQGNRIGHVAWKRPREVCEDPHLFVDGISAHDLHQGQLGNCWFVAACSSLASRESLWQKASNDIISFITMVISTPPGGRRHQLSTEEAPVGGSSALRREADAAVHRLGAAAVFESKHKVHHLPDLGQLGDPLAKLLRISLVALDSGAARVPPPPPEGPGGLQQLAGHQVSEVWSPELRGGRDGQAPGARQAHRPVGEAQQLRGKVQPVIPDWREQEWDTEKPDSYAGIFHFRFWRFGEWVDVVIDDRLPTVDNQLVYCHSDDSNEFWSALVEKAYAKVYGCYEALDGGNTADALVDFTGGVSEPVDLLEGQMASDEAARNQLFERVLKVHNRDGLISCSIRATTVEDMEARLDCGLVKGHAYAVTDVRKVRLGHGLLAFFKSEKLHMIRMRNPWGEKEWSGPWSDSSEEWNKVSKSEREKLGVTVQDDGEFWMTFDDFCQYFTDLILCRLINTSYLSIHKTWEEEVMRGSWTLRQDPLRNRSGGCINHKNTFLQNPQYVFDVKKVEDEVLICLQQKEKRATAREGKGENLAIGFDIHRVELNRKYRVHSPQQKVAGSIYINSRCVFLRKELKEGRYVIIPTTFEPGQQGDFLLRVFTDVPSDCKELTLDEPPQTCWTGMCGYPQLVTQVHVLKAEGLQGPDSNGAVDPYVIITCEGERVRSPVQKDARCPDFDIKGLFYRKKPKEGIHIEIYNKNMIVDTFLGQVILFSDPNERQEQHTLHLRDRGSRQDNDLPGTLTVSLITSTTLT</sequence>
<evidence type="ECO:0000256" key="3">
    <source>
        <dbReference type="ARBA" id="ARBA00022801"/>
    </source>
</evidence>
<feature type="domain" description="C2" evidence="8">
    <location>
        <begin position="647"/>
        <end position="764"/>
    </location>
</feature>
<feature type="domain" description="Calpain catalytic" evidence="9">
    <location>
        <begin position="26"/>
        <end position="491"/>
    </location>
</feature>
<organism evidence="10">
    <name type="scientific">Tetraodon nigroviridis</name>
    <name type="common">Spotted green pufferfish</name>
    <name type="synonym">Chelonodon nigroviridis</name>
    <dbReference type="NCBI Taxonomy" id="99883"/>
    <lineage>
        <taxon>Eukaryota</taxon>
        <taxon>Metazoa</taxon>
        <taxon>Chordata</taxon>
        <taxon>Craniata</taxon>
        <taxon>Vertebrata</taxon>
        <taxon>Euteleostomi</taxon>
        <taxon>Actinopterygii</taxon>
        <taxon>Neopterygii</taxon>
        <taxon>Teleostei</taxon>
        <taxon>Neoteleostei</taxon>
        <taxon>Acanthomorphata</taxon>
        <taxon>Eupercaria</taxon>
        <taxon>Tetraodontiformes</taxon>
        <taxon>Tetradontoidea</taxon>
        <taxon>Tetraodontidae</taxon>
        <taxon>Tetraodon</taxon>
    </lineage>
</organism>
<reference evidence="10" key="2">
    <citation type="submission" date="2004-02" db="EMBL/GenBank/DDBJ databases">
        <authorList>
            <consortium name="Genoscope"/>
            <consortium name="Whitehead Institute Centre for Genome Research"/>
        </authorList>
    </citation>
    <scope>NUCLEOTIDE SEQUENCE</scope>
</reference>
<dbReference type="SMART" id="SM00230">
    <property type="entry name" value="CysPc"/>
    <property type="match status" value="1"/>
</dbReference>
<dbReference type="AlphaFoldDB" id="Q4T7F6"/>
<dbReference type="PANTHER" id="PTHR10183">
    <property type="entry name" value="CALPAIN"/>
    <property type="match status" value="1"/>
</dbReference>
<dbReference type="Gene3D" id="3.90.70.10">
    <property type="entry name" value="Cysteine proteinases"/>
    <property type="match status" value="1"/>
</dbReference>
<dbReference type="CDD" id="cd00214">
    <property type="entry name" value="Calpain_III"/>
    <property type="match status" value="1"/>
</dbReference>
<dbReference type="InterPro" id="IPR022683">
    <property type="entry name" value="Calpain_III"/>
</dbReference>
<evidence type="ECO:0000259" key="9">
    <source>
        <dbReference type="PROSITE" id="PS50203"/>
    </source>
</evidence>
<dbReference type="SUPFAM" id="SSF54001">
    <property type="entry name" value="Cysteine proteinases"/>
    <property type="match status" value="2"/>
</dbReference>
<evidence type="ECO:0000256" key="1">
    <source>
        <dbReference type="ARBA" id="ARBA00007623"/>
    </source>
</evidence>
<dbReference type="FunFam" id="2.60.120.380:FF:000003">
    <property type="entry name" value="Calpain 5"/>
    <property type="match status" value="1"/>
</dbReference>
<feature type="active site" evidence="5 6">
    <location>
        <position position="400"/>
    </location>
</feature>
<keyword evidence="4 6" id="KW-0788">Thiol protease</keyword>
<evidence type="ECO:0000256" key="6">
    <source>
        <dbReference type="PROSITE-ProRule" id="PRU00239"/>
    </source>
</evidence>
<dbReference type="InterPro" id="IPR001300">
    <property type="entry name" value="Peptidase_C2_calpain_cat"/>
</dbReference>
<dbReference type="InterPro" id="IPR000169">
    <property type="entry name" value="Pept_cys_AS"/>
</dbReference>
<dbReference type="PROSITE" id="PS50203">
    <property type="entry name" value="CALPAIN_CAT"/>
    <property type="match status" value="1"/>
</dbReference>
<accession>Q4T7F6</accession>
<evidence type="ECO:0000256" key="4">
    <source>
        <dbReference type="ARBA" id="ARBA00022807"/>
    </source>
</evidence>
<name>Q4T7F6_TETNG</name>
<dbReference type="InterPro" id="IPR000008">
    <property type="entry name" value="C2_dom"/>
</dbReference>
<dbReference type="SMART" id="SM00720">
    <property type="entry name" value="calpain_III"/>
    <property type="match status" value="1"/>
</dbReference>
<feature type="region of interest" description="Disordered" evidence="7">
    <location>
        <begin position="218"/>
        <end position="245"/>
    </location>
</feature>
<dbReference type="Gene3D" id="2.60.120.380">
    <property type="match status" value="1"/>
</dbReference>
<evidence type="ECO:0000313" key="10">
    <source>
        <dbReference type="EMBL" id="CAF91176.1"/>
    </source>
</evidence>
<dbReference type="GO" id="GO:0006508">
    <property type="term" value="P:proteolysis"/>
    <property type="evidence" value="ECO:0007669"/>
    <property type="project" value="UniProtKB-KW"/>
</dbReference>
<dbReference type="CDD" id="cd04046">
    <property type="entry name" value="C2_Calpain"/>
    <property type="match status" value="1"/>
</dbReference>
<dbReference type="InterPro" id="IPR033884">
    <property type="entry name" value="C2_Calpain"/>
</dbReference>
<keyword evidence="2 6" id="KW-0645">Protease</keyword>
<dbReference type="GO" id="GO:0004198">
    <property type="term" value="F:calcium-dependent cysteine-type endopeptidase activity"/>
    <property type="evidence" value="ECO:0007669"/>
    <property type="project" value="InterPro"/>
</dbReference>
<feature type="non-terminal residue" evidence="10">
    <location>
        <position position="788"/>
    </location>
</feature>
<dbReference type="InterPro" id="IPR036213">
    <property type="entry name" value="Calpain_III_sf"/>
</dbReference>
<dbReference type="EMBL" id="CAAE01008104">
    <property type="protein sequence ID" value="CAF91176.1"/>
    <property type="molecule type" value="Genomic_DNA"/>
</dbReference>
<dbReference type="InterPro" id="IPR022682">
    <property type="entry name" value="Calpain_domain_III"/>
</dbReference>
<dbReference type="OrthoDB" id="424753at2759"/>
<feature type="active site" evidence="5 6">
    <location>
        <position position="432"/>
    </location>
</feature>
<reference evidence="10" key="1">
    <citation type="journal article" date="2004" name="Nature">
        <title>Genome duplication in the teleost fish Tetraodon nigroviridis reveals the early vertebrate proto-karyotype.</title>
        <authorList>
            <person name="Jaillon O."/>
            <person name="Aury J.-M."/>
            <person name="Brunet F."/>
            <person name="Petit J.-L."/>
            <person name="Stange-Thomann N."/>
            <person name="Mauceli E."/>
            <person name="Bouneau L."/>
            <person name="Fischer C."/>
            <person name="Ozouf-Costaz C."/>
            <person name="Bernot A."/>
            <person name="Nicaud S."/>
            <person name="Jaffe D."/>
            <person name="Fisher S."/>
            <person name="Lutfalla G."/>
            <person name="Dossat C."/>
            <person name="Segurens B."/>
            <person name="Dasilva C."/>
            <person name="Salanoubat M."/>
            <person name="Levy M."/>
            <person name="Boudet N."/>
            <person name="Castellano S."/>
            <person name="Anthouard V."/>
            <person name="Jubin C."/>
            <person name="Castelli V."/>
            <person name="Katinka M."/>
            <person name="Vacherie B."/>
            <person name="Biemont C."/>
            <person name="Skalli Z."/>
            <person name="Cattolico L."/>
            <person name="Poulain J."/>
            <person name="De Berardinis V."/>
            <person name="Cruaud C."/>
            <person name="Duprat S."/>
            <person name="Brottier P."/>
            <person name="Coutanceau J.-P."/>
            <person name="Gouzy J."/>
            <person name="Parra G."/>
            <person name="Lardier G."/>
            <person name="Chapple C."/>
            <person name="McKernan K.J."/>
            <person name="McEwan P."/>
            <person name="Bosak S."/>
            <person name="Kellis M."/>
            <person name="Volff J.-N."/>
            <person name="Guigo R."/>
            <person name="Zody M.C."/>
            <person name="Mesirov J."/>
            <person name="Lindblad-Toh K."/>
            <person name="Birren B."/>
            <person name="Nusbaum C."/>
            <person name="Kahn D."/>
            <person name="Robinson-Rechavi M."/>
            <person name="Laudet V."/>
            <person name="Schachter V."/>
            <person name="Quetier F."/>
            <person name="Saurin W."/>
            <person name="Scarpelli C."/>
            <person name="Wincker P."/>
            <person name="Lander E.S."/>
            <person name="Weissenbach J."/>
            <person name="Roest Crollius H."/>
        </authorList>
    </citation>
    <scope>NUCLEOTIDE SEQUENCE [LARGE SCALE GENOMIC DNA]</scope>
</reference>
<dbReference type="PANTHER" id="PTHR10183:SF402">
    <property type="entry name" value="CALPAIN-5"/>
    <property type="match status" value="1"/>
</dbReference>
<evidence type="ECO:0000259" key="8">
    <source>
        <dbReference type="PROSITE" id="PS50004"/>
    </source>
</evidence>
<dbReference type="InterPro" id="IPR022684">
    <property type="entry name" value="Calpain_cysteine_protease"/>
</dbReference>
<gene>
    <name evidence="10" type="ORF">GSTENG00005743001</name>
</gene>
<evidence type="ECO:0000256" key="2">
    <source>
        <dbReference type="ARBA" id="ARBA00022670"/>
    </source>
</evidence>
<evidence type="ECO:0000256" key="7">
    <source>
        <dbReference type="SAM" id="MobiDB-lite"/>
    </source>
</evidence>
<evidence type="ECO:0000256" key="5">
    <source>
        <dbReference type="PIRSR" id="PIRSR622684-1"/>
    </source>
</evidence>
<comment type="similarity">
    <text evidence="1">Belongs to the peptidase C2 family.</text>
</comment>
<dbReference type="InterPro" id="IPR038765">
    <property type="entry name" value="Papain-like_cys_pep_sf"/>
</dbReference>
<dbReference type="PROSITE" id="PS00139">
    <property type="entry name" value="THIOL_PROTEASE_CYS"/>
    <property type="match status" value="1"/>
</dbReference>